<keyword evidence="4 6" id="KW-0698">rRNA processing</keyword>
<protein>
    <recommendedName>
        <fullName evidence="6">rRNA biogenesis protein RRP36</fullName>
    </recommendedName>
</protein>
<dbReference type="PANTHER" id="PTHR21738:SF0">
    <property type="entry name" value="RIBOSOMAL RNA PROCESSING PROTEIN 36 HOMOLOG"/>
    <property type="match status" value="1"/>
</dbReference>
<dbReference type="STRING" id="225164.V3Z9T8"/>
<proteinExistence type="inferred from homology"/>
<dbReference type="InterPro" id="IPR009292">
    <property type="entry name" value="RRP36"/>
</dbReference>
<keyword evidence="5 6" id="KW-0539">Nucleus</keyword>
<feature type="compositionally biased region" description="Basic and acidic residues" evidence="7">
    <location>
        <begin position="190"/>
        <end position="204"/>
    </location>
</feature>
<sequence length="361" mass="42631">MEPCSDSEDEDLIKFQQKFKTQTKNIKKQNEESENDSDYSDDLGKDLKKSLKGIKHKRFDKHGNLVSDDDDDDGGMASEDQEESDIGDESEEEDDQEGSDEDFSEEEDSQVVEEEYNKLKRTVLESSDEEHIEDEEESNEVDPYATVRKELIDMSFEDRQKLKNKLGSKIYNKIVNSGKQKQTTIQTASEVDKEHKNRPKEMSSKKRVPIFRKVIEVKRKLNRDPRFDDLSGTFDEKQFKHSYAFLEEMKQKEKKQIVRAMKKEKDKSRKSELKSLANRYKQLEDSSKRKEKTNSLLNQWKTRERELVRDGKKPYFLKQSDVKKLELADKYKELKEKGGLEKYLAKRRKKNASREKKKLHM</sequence>
<dbReference type="HOGENOM" id="CLU_048802_4_0_1"/>
<evidence type="ECO:0000256" key="6">
    <source>
        <dbReference type="RuleBase" id="RU368027"/>
    </source>
</evidence>
<dbReference type="RefSeq" id="XP_009061613.1">
    <property type="nucleotide sequence ID" value="XM_009063365.1"/>
</dbReference>
<keyword evidence="3 6" id="KW-0690">Ribosome biogenesis</keyword>
<accession>V3Z9T8</accession>
<evidence type="ECO:0000256" key="2">
    <source>
        <dbReference type="ARBA" id="ARBA00009418"/>
    </source>
</evidence>
<evidence type="ECO:0000256" key="7">
    <source>
        <dbReference type="SAM" id="MobiDB-lite"/>
    </source>
</evidence>
<feature type="compositionally biased region" description="Acidic residues" evidence="7">
    <location>
        <begin position="32"/>
        <end position="41"/>
    </location>
</feature>
<dbReference type="OMA" id="ERKEMPW"/>
<feature type="region of interest" description="Disordered" evidence="7">
    <location>
        <begin position="178"/>
        <end position="205"/>
    </location>
</feature>
<feature type="region of interest" description="Disordered" evidence="7">
    <location>
        <begin position="21"/>
        <end position="45"/>
    </location>
</feature>
<keyword evidence="9" id="KW-1185">Reference proteome</keyword>
<dbReference type="AlphaFoldDB" id="V3Z9T8"/>
<dbReference type="Proteomes" id="UP000030746">
    <property type="component" value="Unassembled WGS sequence"/>
</dbReference>
<dbReference type="OrthoDB" id="448446at2759"/>
<feature type="compositionally biased region" description="Basic and acidic residues" evidence="7">
    <location>
        <begin position="260"/>
        <end position="273"/>
    </location>
</feature>
<feature type="region of interest" description="Disordered" evidence="7">
    <location>
        <begin position="59"/>
        <end position="144"/>
    </location>
</feature>
<name>V3Z9T8_LOTGI</name>
<dbReference type="GO" id="GO:0030686">
    <property type="term" value="C:90S preribosome"/>
    <property type="evidence" value="ECO:0007669"/>
    <property type="project" value="TreeGrafter"/>
</dbReference>
<feature type="compositionally biased region" description="Acidic residues" evidence="7">
    <location>
        <begin position="126"/>
        <end position="140"/>
    </location>
</feature>
<keyword evidence="6" id="KW-0687">Ribonucleoprotein</keyword>
<dbReference type="CTD" id="20249702"/>
<feature type="compositionally biased region" description="Acidic residues" evidence="7">
    <location>
        <begin position="67"/>
        <end position="114"/>
    </location>
</feature>
<comment type="subunit">
    <text evidence="6">Associates with 90S and pre-40S pre-ribosomal particles.</text>
</comment>
<evidence type="ECO:0000256" key="5">
    <source>
        <dbReference type="ARBA" id="ARBA00023242"/>
    </source>
</evidence>
<evidence type="ECO:0000313" key="8">
    <source>
        <dbReference type="EMBL" id="ESO87718.1"/>
    </source>
</evidence>
<reference evidence="8 9" key="1">
    <citation type="journal article" date="2013" name="Nature">
        <title>Insights into bilaterian evolution from three spiralian genomes.</title>
        <authorList>
            <person name="Simakov O."/>
            <person name="Marletaz F."/>
            <person name="Cho S.J."/>
            <person name="Edsinger-Gonzales E."/>
            <person name="Havlak P."/>
            <person name="Hellsten U."/>
            <person name="Kuo D.H."/>
            <person name="Larsson T."/>
            <person name="Lv J."/>
            <person name="Arendt D."/>
            <person name="Savage R."/>
            <person name="Osoegawa K."/>
            <person name="de Jong P."/>
            <person name="Grimwood J."/>
            <person name="Chapman J.A."/>
            <person name="Shapiro H."/>
            <person name="Aerts A."/>
            <person name="Otillar R.P."/>
            <person name="Terry A.Y."/>
            <person name="Boore J.L."/>
            <person name="Grigoriev I.V."/>
            <person name="Lindberg D.R."/>
            <person name="Seaver E.C."/>
            <person name="Weisblat D.A."/>
            <person name="Putnam N.H."/>
            <person name="Rokhsar D.S."/>
        </authorList>
    </citation>
    <scope>NUCLEOTIDE SEQUENCE [LARGE SCALE GENOMIC DNA]</scope>
</reference>
<comment type="similarity">
    <text evidence="2 6">Belongs to the RRP36 family.</text>
</comment>
<evidence type="ECO:0000256" key="1">
    <source>
        <dbReference type="ARBA" id="ARBA00004604"/>
    </source>
</evidence>
<feature type="compositionally biased region" description="Polar residues" evidence="7">
    <location>
        <begin position="178"/>
        <end position="189"/>
    </location>
</feature>
<evidence type="ECO:0000256" key="4">
    <source>
        <dbReference type="ARBA" id="ARBA00022552"/>
    </source>
</evidence>
<dbReference type="KEGG" id="lgi:LOTGIDRAFT_234962"/>
<dbReference type="GeneID" id="20249702"/>
<dbReference type="PANTHER" id="PTHR21738">
    <property type="entry name" value="RIBOSOMAL RNA PROCESSING PROTEIN 36 HOMOLOG"/>
    <property type="match status" value="1"/>
</dbReference>
<feature type="region of interest" description="Disordered" evidence="7">
    <location>
        <begin position="260"/>
        <end position="298"/>
    </location>
</feature>
<dbReference type="GO" id="GO:0000462">
    <property type="term" value="P:maturation of SSU-rRNA from tricistronic rRNA transcript (SSU-rRNA, 5.8S rRNA, LSU-rRNA)"/>
    <property type="evidence" value="ECO:0007669"/>
    <property type="project" value="TreeGrafter"/>
</dbReference>
<comment type="function">
    <text evidence="6">Component of the 90S pre-ribosome involved in the maturation of rRNAs. Required for early cleavages of the pre-RNAs in the 40S ribosomal subunit maturation pathway.</text>
</comment>
<comment type="subcellular location">
    <subcellularLocation>
        <location evidence="1 6">Nucleus</location>
        <location evidence="1 6">Nucleolus</location>
    </subcellularLocation>
</comment>
<organism evidence="8 9">
    <name type="scientific">Lottia gigantea</name>
    <name type="common">Giant owl limpet</name>
    <dbReference type="NCBI Taxonomy" id="225164"/>
    <lineage>
        <taxon>Eukaryota</taxon>
        <taxon>Metazoa</taxon>
        <taxon>Spiralia</taxon>
        <taxon>Lophotrochozoa</taxon>
        <taxon>Mollusca</taxon>
        <taxon>Gastropoda</taxon>
        <taxon>Patellogastropoda</taxon>
        <taxon>Lottioidea</taxon>
        <taxon>Lottiidae</taxon>
        <taxon>Lottia</taxon>
    </lineage>
</organism>
<dbReference type="GO" id="GO:0005730">
    <property type="term" value="C:nucleolus"/>
    <property type="evidence" value="ECO:0007669"/>
    <property type="project" value="UniProtKB-SubCell"/>
</dbReference>
<dbReference type="EMBL" id="KB202849">
    <property type="protein sequence ID" value="ESO87718.1"/>
    <property type="molecule type" value="Genomic_DNA"/>
</dbReference>
<gene>
    <name evidence="8" type="ORF">LOTGIDRAFT_234962</name>
</gene>
<dbReference type="Pfam" id="PF06102">
    <property type="entry name" value="RRP36"/>
    <property type="match status" value="1"/>
</dbReference>
<evidence type="ECO:0000313" key="9">
    <source>
        <dbReference type="Proteomes" id="UP000030746"/>
    </source>
</evidence>
<evidence type="ECO:0000256" key="3">
    <source>
        <dbReference type="ARBA" id="ARBA00022517"/>
    </source>
</evidence>